<dbReference type="GO" id="GO:0005524">
    <property type="term" value="F:ATP binding"/>
    <property type="evidence" value="ECO:0007669"/>
    <property type="project" value="UniProtKB-KW"/>
</dbReference>
<sequence length="389" mass="42047">MTSIQPIEPSTTLIPEKNRTKTLTVGIATAIIVAILPFVVGATGGNYWVRVLDFAMLYVMLALGLNVVVGFAGLLDLGYIAFYAVGAYVAALLTSPHLTTQFAWIANMLPGGMHTPYWIVIPVAMALAAIAGICLGAPTLRLRGDYLAIVTLGFGEIVRIFMNNLDRPVNITNGPQGITGVAPLSIGGFNLAQPHEILGFTFTSVYMYYYAFVVCALLVIWVCTRLQHSRIGRAWAAIREDEIAAKAMGINTRNVKLLAFAMGASFGGLSGAMFGAFQGFVSPESFTFWESVVVLACVVLGGMGHIPGVILGAVLLAIFPEFLRSTMGPLQHWIFGHEIVDTEVIRQLLYGLAMVVIMLYRSEGLWPAPKHEDKIAKIAKRGNKKPVRA</sequence>
<dbReference type="PANTHER" id="PTHR30482:SF10">
    <property type="entry name" value="HIGH-AFFINITY BRANCHED-CHAIN AMINO ACID TRANSPORT PROTEIN BRAE"/>
    <property type="match status" value="1"/>
</dbReference>
<organism evidence="7 8">
    <name type="scientific">Paraburkholderia acidisoli</name>
    <dbReference type="NCBI Taxonomy" id="2571748"/>
    <lineage>
        <taxon>Bacteria</taxon>
        <taxon>Pseudomonadati</taxon>
        <taxon>Pseudomonadota</taxon>
        <taxon>Betaproteobacteria</taxon>
        <taxon>Burkholderiales</taxon>
        <taxon>Burkholderiaceae</taxon>
        <taxon>Paraburkholderia</taxon>
    </lineage>
</organism>
<dbReference type="InterPro" id="IPR001851">
    <property type="entry name" value="ABC_transp_permease"/>
</dbReference>
<name>A0A7Z2JEV6_9BURK</name>
<evidence type="ECO:0000256" key="6">
    <source>
        <dbReference type="SAM" id="Phobius"/>
    </source>
</evidence>
<feature type="transmembrane region" description="Helical" evidence="6">
    <location>
        <begin position="23"/>
        <end position="49"/>
    </location>
</feature>
<accession>A0A7Z2JEV6</accession>
<feature type="transmembrane region" description="Helical" evidence="6">
    <location>
        <begin position="292"/>
        <end position="319"/>
    </location>
</feature>
<dbReference type="Pfam" id="PF02653">
    <property type="entry name" value="BPD_transp_2"/>
    <property type="match status" value="1"/>
</dbReference>
<dbReference type="GO" id="GO:0005886">
    <property type="term" value="C:plasma membrane"/>
    <property type="evidence" value="ECO:0007669"/>
    <property type="project" value="UniProtKB-SubCell"/>
</dbReference>
<dbReference type="GO" id="GO:0015658">
    <property type="term" value="F:branched-chain amino acid transmembrane transporter activity"/>
    <property type="evidence" value="ECO:0007669"/>
    <property type="project" value="InterPro"/>
</dbReference>
<evidence type="ECO:0000256" key="2">
    <source>
        <dbReference type="ARBA" id="ARBA00022475"/>
    </source>
</evidence>
<comment type="subcellular location">
    <subcellularLocation>
        <location evidence="1">Cell membrane</location>
        <topology evidence="1">Multi-pass membrane protein</topology>
    </subcellularLocation>
</comment>
<keyword evidence="5 6" id="KW-0472">Membrane</keyword>
<dbReference type="CDD" id="cd06581">
    <property type="entry name" value="TM_PBP1_LivM_like"/>
    <property type="match status" value="1"/>
</dbReference>
<evidence type="ECO:0000256" key="4">
    <source>
        <dbReference type="ARBA" id="ARBA00022989"/>
    </source>
</evidence>
<keyword evidence="2" id="KW-1003">Cell membrane</keyword>
<gene>
    <name evidence="7" type="ORF">FAZ98_10570</name>
</gene>
<feature type="transmembrane region" description="Helical" evidence="6">
    <location>
        <begin position="82"/>
        <end position="105"/>
    </location>
</feature>
<dbReference type="Proteomes" id="UP000433577">
    <property type="component" value="Chromosome 1"/>
</dbReference>
<keyword evidence="7" id="KW-0067">ATP-binding</keyword>
<feature type="transmembrane region" description="Helical" evidence="6">
    <location>
        <begin position="206"/>
        <end position="224"/>
    </location>
</feature>
<evidence type="ECO:0000256" key="5">
    <source>
        <dbReference type="ARBA" id="ARBA00023136"/>
    </source>
</evidence>
<evidence type="ECO:0000256" key="1">
    <source>
        <dbReference type="ARBA" id="ARBA00004651"/>
    </source>
</evidence>
<dbReference type="KEGG" id="pacs:FAZ98_10570"/>
<dbReference type="EMBL" id="CP046913">
    <property type="protein sequence ID" value="QGZ62136.1"/>
    <property type="molecule type" value="Genomic_DNA"/>
</dbReference>
<reference evidence="7 8" key="1">
    <citation type="submission" date="2019-12" db="EMBL/GenBank/DDBJ databases">
        <title>Paraburkholderia acidiphila 7Q-K02 sp. nov and Paraburkholderia acidisoli DHF22 sp. nov., two strains isolated from forest soil.</title>
        <authorList>
            <person name="Gao Z."/>
            <person name="Qiu L."/>
        </authorList>
    </citation>
    <scope>NUCLEOTIDE SEQUENCE [LARGE SCALE GENOMIC DNA]</scope>
    <source>
        <strain evidence="7 8">DHF22</strain>
    </source>
</reference>
<feature type="transmembrane region" description="Helical" evidence="6">
    <location>
        <begin position="55"/>
        <end position="75"/>
    </location>
</feature>
<dbReference type="RefSeq" id="WP_158951167.1">
    <property type="nucleotide sequence ID" value="NZ_CP046913.1"/>
</dbReference>
<evidence type="ECO:0000313" key="8">
    <source>
        <dbReference type="Proteomes" id="UP000433577"/>
    </source>
</evidence>
<evidence type="ECO:0000256" key="3">
    <source>
        <dbReference type="ARBA" id="ARBA00022692"/>
    </source>
</evidence>
<keyword evidence="3 6" id="KW-0812">Transmembrane</keyword>
<keyword evidence="4 6" id="KW-1133">Transmembrane helix</keyword>
<feature type="transmembrane region" description="Helical" evidence="6">
    <location>
        <begin position="144"/>
        <end position="162"/>
    </location>
</feature>
<dbReference type="OrthoDB" id="9814461at2"/>
<evidence type="ECO:0000313" key="7">
    <source>
        <dbReference type="EMBL" id="QGZ62136.1"/>
    </source>
</evidence>
<protein>
    <submittedName>
        <fullName evidence="7">ABC transporter ATP-binding protein</fullName>
    </submittedName>
</protein>
<dbReference type="InterPro" id="IPR043428">
    <property type="entry name" value="LivM-like"/>
</dbReference>
<feature type="transmembrane region" description="Helical" evidence="6">
    <location>
        <begin position="117"/>
        <end position="137"/>
    </location>
</feature>
<feature type="transmembrane region" description="Helical" evidence="6">
    <location>
        <begin position="257"/>
        <end position="280"/>
    </location>
</feature>
<dbReference type="AlphaFoldDB" id="A0A7Z2JEV6"/>
<dbReference type="PANTHER" id="PTHR30482">
    <property type="entry name" value="HIGH-AFFINITY BRANCHED-CHAIN AMINO ACID TRANSPORT SYSTEM PERMEASE"/>
    <property type="match status" value="1"/>
</dbReference>
<proteinExistence type="predicted"/>
<keyword evidence="8" id="KW-1185">Reference proteome</keyword>
<keyword evidence="7" id="KW-0547">Nucleotide-binding</keyword>